<evidence type="ECO:0000313" key="1">
    <source>
        <dbReference type="EMBL" id="AUF82196.1"/>
    </source>
</evidence>
<accession>A0A2P0VMS8</accession>
<proteinExistence type="predicted"/>
<protein>
    <submittedName>
        <fullName evidence="1">Uncharacterized protein</fullName>
    </submittedName>
</protein>
<dbReference type="Proteomes" id="UP000244773">
    <property type="component" value="Segment"/>
</dbReference>
<reference evidence="1" key="1">
    <citation type="journal article" date="2018" name="Virology">
        <title>A giant virus infecting green algae encodes key fermentation genes.</title>
        <authorList>
            <person name="Schvarcz C.R."/>
            <person name="Steward G.F."/>
        </authorList>
    </citation>
    <scope>NUCLEOTIDE SEQUENCE [LARGE SCALE GENOMIC DNA]</scope>
</reference>
<sequence length="223" mass="25149">MSRIIFFVALVSFAGNSFASSRTLLQRATATLEFDPPPKQQKPPGFAKPVENTNSLDFCKLNHKTPRALFEIKENPLTEKKGRKGSFEIVVSNDLEIMPVANTLLRSGLRRGHSKIKGPGINSFTEVVSGDYLKMDCGRWVYDSSGVYSYDFEIDDSRVFIQYFIRSRMETIDEYINSLPVKVVYQLSQENISNDNVRLNAGVLRENGAITIILRNVIMGDNL</sequence>
<keyword evidence="2" id="KW-1185">Reference proteome</keyword>
<dbReference type="EMBL" id="KY322437">
    <property type="protein sequence ID" value="AUF82196.1"/>
    <property type="molecule type" value="Genomic_DNA"/>
</dbReference>
<gene>
    <name evidence="1" type="ORF">TetV_104</name>
</gene>
<evidence type="ECO:0000313" key="2">
    <source>
        <dbReference type="Proteomes" id="UP000244773"/>
    </source>
</evidence>
<name>A0A2P0VMS8_9VIRU</name>
<organism evidence="1">
    <name type="scientific">Tetraselmis virus 1</name>
    <dbReference type="NCBI Taxonomy" id="2060617"/>
    <lineage>
        <taxon>Viruses</taxon>
        <taxon>Varidnaviria</taxon>
        <taxon>Bamfordvirae</taxon>
        <taxon>Nucleocytoviricota</taxon>
        <taxon>Megaviricetes</taxon>
        <taxon>Imitervirales</taxon>
        <taxon>Allomimiviridae</taxon>
        <taxon>Oceanusvirus</taxon>
        <taxon>Oceanusvirus kaneohense</taxon>
    </lineage>
</organism>